<evidence type="ECO:0000256" key="11">
    <source>
        <dbReference type="SAM" id="SignalP"/>
    </source>
</evidence>
<dbReference type="PANTHER" id="PTHR46093">
    <property type="entry name" value="ACYL-COA-BINDING DOMAIN-CONTAINING PROTEIN 5"/>
    <property type="match status" value="1"/>
</dbReference>
<feature type="transmembrane region" description="Helical" evidence="10">
    <location>
        <begin position="593"/>
        <end position="615"/>
    </location>
</feature>
<dbReference type="InterPro" id="IPR015915">
    <property type="entry name" value="Kelch-typ_b-propeller"/>
</dbReference>
<evidence type="ECO:0000256" key="8">
    <source>
        <dbReference type="ARBA" id="ARBA00023136"/>
    </source>
</evidence>
<evidence type="ECO:0000256" key="4">
    <source>
        <dbReference type="ARBA" id="ARBA00022692"/>
    </source>
</evidence>
<dbReference type="Gene3D" id="1.20.120.1770">
    <property type="match status" value="1"/>
</dbReference>
<protein>
    <recommendedName>
        <fullName evidence="12">Cytochrome b561 domain-containing protein</fullName>
    </recommendedName>
</protein>
<keyword evidence="2" id="KW-0880">Kelch repeat</keyword>
<comment type="subcellular location">
    <subcellularLocation>
        <location evidence="1">Membrane</location>
    </subcellularLocation>
</comment>
<dbReference type="EMBL" id="CAJOBC010001228">
    <property type="protein sequence ID" value="CAF3665181.1"/>
    <property type="molecule type" value="Genomic_DNA"/>
</dbReference>
<feature type="transmembrane region" description="Helical" evidence="10">
    <location>
        <begin position="533"/>
        <end position="560"/>
    </location>
</feature>
<dbReference type="SMART" id="SM00665">
    <property type="entry name" value="B561"/>
    <property type="match status" value="1"/>
</dbReference>
<keyword evidence="8 10" id="KW-0472">Membrane</keyword>
<keyword evidence="11" id="KW-0732">Signal</keyword>
<dbReference type="Pfam" id="PF03188">
    <property type="entry name" value="Cytochrom_B561"/>
    <property type="match status" value="1"/>
</dbReference>
<evidence type="ECO:0000313" key="15">
    <source>
        <dbReference type="EMBL" id="CAF3665166.1"/>
    </source>
</evidence>
<evidence type="ECO:0000313" key="14">
    <source>
        <dbReference type="EMBL" id="CAF0878634.1"/>
    </source>
</evidence>
<keyword evidence="3" id="KW-0813">Transport</keyword>
<evidence type="ECO:0000256" key="9">
    <source>
        <dbReference type="SAM" id="MobiDB-lite"/>
    </source>
</evidence>
<name>A0A813Y5W1_9BILA</name>
<keyword evidence="17" id="KW-1185">Reference proteome</keyword>
<comment type="caution">
    <text evidence="14">The sequence shown here is derived from an EMBL/GenBank/DDBJ whole genome shotgun (WGS) entry which is preliminary data.</text>
</comment>
<dbReference type="GO" id="GO:0016020">
    <property type="term" value="C:membrane"/>
    <property type="evidence" value="ECO:0007669"/>
    <property type="project" value="UniProtKB-SubCell"/>
</dbReference>
<organism evidence="14 17">
    <name type="scientific">Didymodactylos carnosus</name>
    <dbReference type="NCBI Taxonomy" id="1234261"/>
    <lineage>
        <taxon>Eukaryota</taxon>
        <taxon>Metazoa</taxon>
        <taxon>Spiralia</taxon>
        <taxon>Gnathifera</taxon>
        <taxon>Rotifera</taxon>
        <taxon>Eurotatoria</taxon>
        <taxon>Bdelloidea</taxon>
        <taxon>Philodinida</taxon>
        <taxon>Philodinidae</taxon>
        <taxon>Didymodactylos</taxon>
    </lineage>
</organism>
<evidence type="ECO:0000256" key="2">
    <source>
        <dbReference type="ARBA" id="ARBA00022441"/>
    </source>
</evidence>
<sequence>MMLAKMWKETLLIIFCFIKYVTSQGQGLQWVLLTDGVSPDTPTGRRDAAMGYDSTFLIIYGGRGLTGQPLQDTSAFNLLQGGWEPLYFQNPPSSRYGMAYASPSSYTLNSGMYVFGGFGYQQSTYNNNPYTGYGSVGSNQMNYNPAQNPSLINNQNYNPTNGDVNNDQNYQPLQDSWFLNFQSKQWQQLQTTSYSRGFGSAALSPFGSMYGSSYSSQPRVIVTMGKTRDWMYSNVDSVGSGNTGFSVNGVSQTASIMQNMPSFNPSYAHARYGHSTTMLTNNLMLLYGGCLSGYGKGGPCPSKDTWLLNIDNGHWERISECPPTKMGAVMATVPSYSTCASPYGGLNQNMGQDQTVAILWGGLESNPSSIATYPSPRDEVAVFSLNQKQWLMKKARPYTDGSYPLPRQGAAFSGGCFQGLPGVFVFGGRSNNDGRLLNDLWFLQAASQDALNAPVSRGCVYPFSYYHLHGIFQFFTYGVIFPFGFIVGRHAPVTNTRKLLHMFLQIFGFLLAICGFAFGVHSVRAPSWLHFKHAHAIIGIITFILTIIQFVVGLIGAMFVKRSNGNVKKKEVSIKKVNQEEWRGYKPWRLAHGLLGTLVLLLGLINISLGVFLAVLPLPVWIIWFIYMGILVIILVLLEIKKLLVPKEKARPPIHGRESNQSLNSSEDPHQTKRPITGRFQPSSGDNGSFRRDNVPLLDSESITRDPRQRPNDVTGAASLPQYNRPMERDHRPRQPPQPHQRGKDVSFDYYVGYAPEHETAMPYVIY</sequence>
<feature type="transmembrane region" description="Helical" evidence="10">
    <location>
        <begin position="465"/>
        <end position="487"/>
    </location>
</feature>
<keyword evidence="5" id="KW-0677">Repeat</keyword>
<feature type="region of interest" description="Disordered" evidence="9">
    <location>
        <begin position="651"/>
        <end position="746"/>
    </location>
</feature>
<evidence type="ECO:0000256" key="5">
    <source>
        <dbReference type="ARBA" id="ARBA00022737"/>
    </source>
</evidence>
<dbReference type="CDD" id="cd08760">
    <property type="entry name" value="Cyt_b561_FRRS1_like"/>
    <property type="match status" value="1"/>
</dbReference>
<accession>A0A813Y5W1</accession>
<dbReference type="Proteomes" id="UP000681722">
    <property type="component" value="Unassembled WGS sequence"/>
</dbReference>
<feature type="signal peptide" evidence="11">
    <location>
        <begin position="1"/>
        <end position="23"/>
    </location>
</feature>
<gene>
    <name evidence="13" type="ORF">GPM918_LOCUS7489</name>
    <name evidence="14" type="ORF">GPM918_LOCUS7490</name>
    <name evidence="15" type="ORF">SRO942_LOCUS7489</name>
    <name evidence="16" type="ORF">SRO942_LOCUS7490</name>
</gene>
<dbReference type="PROSITE" id="PS50939">
    <property type="entry name" value="CYTOCHROME_B561"/>
    <property type="match status" value="1"/>
</dbReference>
<evidence type="ECO:0000256" key="1">
    <source>
        <dbReference type="ARBA" id="ARBA00004370"/>
    </source>
</evidence>
<dbReference type="AlphaFoldDB" id="A0A813Y5W1"/>
<dbReference type="PANTHER" id="PTHR46093:SF18">
    <property type="entry name" value="FIBRONECTIN TYPE-III DOMAIN-CONTAINING PROTEIN"/>
    <property type="match status" value="1"/>
</dbReference>
<dbReference type="OrthoDB" id="2419613at2759"/>
<evidence type="ECO:0000259" key="12">
    <source>
        <dbReference type="PROSITE" id="PS50939"/>
    </source>
</evidence>
<evidence type="ECO:0000256" key="7">
    <source>
        <dbReference type="ARBA" id="ARBA00022989"/>
    </source>
</evidence>
<evidence type="ECO:0000256" key="3">
    <source>
        <dbReference type="ARBA" id="ARBA00022448"/>
    </source>
</evidence>
<feature type="transmembrane region" description="Helical" evidence="10">
    <location>
        <begin position="499"/>
        <end position="521"/>
    </location>
</feature>
<proteinExistence type="predicted"/>
<evidence type="ECO:0000313" key="16">
    <source>
        <dbReference type="EMBL" id="CAF3665181.1"/>
    </source>
</evidence>
<dbReference type="EMBL" id="CAJOBC010001228">
    <property type="protein sequence ID" value="CAF3665166.1"/>
    <property type="molecule type" value="Genomic_DNA"/>
</dbReference>
<reference evidence="14" key="1">
    <citation type="submission" date="2021-02" db="EMBL/GenBank/DDBJ databases">
        <authorList>
            <person name="Nowell W R."/>
        </authorList>
    </citation>
    <scope>NUCLEOTIDE SEQUENCE</scope>
</reference>
<feature type="chain" id="PRO_5035683355" description="Cytochrome b561 domain-containing protein" evidence="11">
    <location>
        <begin position="24"/>
        <end position="767"/>
    </location>
</feature>
<dbReference type="SUPFAM" id="SSF117281">
    <property type="entry name" value="Kelch motif"/>
    <property type="match status" value="1"/>
</dbReference>
<keyword evidence="7 10" id="KW-1133">Transmembrane helix</keyword>
<evidence type="ECO:0000313" key="13">
    <source>
        <dbReference type="EMBL" id="CAF0878615.1"/>
    </source>
</evidence>
<dbReference type="Proteomes" id="UP000663829">
    <property type="component" value="Unassembled WGS sequence"/>
</dbReference>
<dbReference type="InterPro" id="IPR006593">
    <property type="entry name" value="Cyt_b561/ferric_Rdtase_TM"/>
</dbReference>
<dbReference type="Gene3D" id="2.120.10.80">
    <property type="entry name" value="Kelch-type beta propeller"/>
    <property type="match status" value="2"/>
</dbReference>
<evidence type="ECO:0000256" key="6">
    <source>
        <dbReference type="ARBA" id="ARBA00022982"/>
    </source>
</evidence>
<keyword evidence="4 10" id="KW-0812">Transmembrane</keyword>
<dbReference type="EMBL" id="CAJNOQ010001228">
    <property type="protein sequence ID" value="CAF0878634.1"/>
    <property type="molecule type" value="Genomic_DNA"/>
</dbReference>
<feature type="domain" description="Cytochrome b561" evidence="12">
    <location>
        <begin position="426"/>
        <end position="644"/>
    </location>
</feature>
<feature type="transmembrane region" description="Helical" evidence="10">
    <location>
        <begin position="621"/>
        <end position="640"/>
    </location>
</feature>
<evidence type="ECO:0000313" key="17">
    <source>
        <dbReference type="Proteomes" id="UP000663829"/>
    </source>
</evidence>
<keyword evidence="6" id="KW-0249">Electron transport</keyword>
<evidence type="ECO:0000256" key="10">
    <source>
        <dbReference type="SAM" id="Phobius"/>
    </source>
</evidence>
<dbReference type="EMBL" id="CAJNOQ010001228">
    <property type="protein sequence ID" value="CAF0878615.1"/>
    <property type="molecule type" value="Genomic_DNA"/>
</dbReference>
<feature type="compositionally biased region" description="Basic and acidic residues" evidence="9">
    <location>
        <begin position="702"/>
        <end position="711"/>
    </location>
</feature>